<evidence type="ECO:0000256" key="4">
    <source>
        <dbReference type="ARBA" id="ARBA00023163"/>
    </source>
</evidence>
<dbReference type="SUPFAM" id="SSF88659">
    <property type="entry name" value="Sigma3 and sigma4 domains of RNA polymerase sigma factors"/>
    <property type="match status" value="2"/>
</dbReference>
<proteinExistence type="predicted"/>
<dbReference type="GO" id="GO:0006352">
    <property type="term" value="P:DNA-templated transcription initiation"/>
    <property type="evidence" value="ECO:0007669"/>
    <property type="project" value="InterPro"/>
</dbReference>
<dbReference type="Proteomes" id="UP000252355">
    <property type="component" value="Unassembled WGS sequence"/>
</dbReference>
<keyword evidence="4" id="KW-0804">Transcription</keyword>
<name>A0A367ZTM1_9BACT</name>
<reference evidence="6 7" key="1">
    <citation type="submission" date="2018-05" db="EMBL/GenBank/DDBJ databases">
        <title>A metagenomic window into the 2 km-deep terrestrial subsurface aquifer revealed taxonomically and functionally diverse microbial community comprising novel uncultured bacterial lineages.</title>
        <authorList>
            <person name="Kadnikov V.V."/>
            <person name="Mardanov A.V."/>
            <person name="Beletsky A.V."/>
            <person name="Banks D."/>
            <person name="Pimenov N.V."/>
            <person name="Frank Y.A."/>
            <person name="Karnachuk O.V."/>
            <person name="Ravin N.V."/>
        </authorList>
    </citation>
    <scope>NUCLEOTIDE SEQUENCE [LARGE SCALE GENOMIC DNA]</scope>
    <source>
        <strain evidence="6">BY5</strain>
    </source>
</reference>
<dbReference type="InterPro" id="IPR007624">
    <property type="entry name" value="RNA_pol_sigma70_r3"/>
</dbReference>
<evidence type="ECO:0000313" key="6">
    <source>
        <dbReference type="EMBL" id="RCK80702.1"/>
    </source>
</evidence>
<dbReference type="GO" id="GO:0016987">
    <property type="term" value="F:sigma factor activity"/>
    <property type="evidence" value="ECO:0007669"/>
    <property type="project" value="UniProtKB-KW"/>
</dbReference>
<protein>
    <submittedName>
        <fullName evidence="6">RNA polymerase sigma factor RpoD</fullName>
    </submittedName>
</protein>
<dbReference type="NCBIfam" id="TIGR02937">
    <property type="entry name" value="sigma70-ECF"/>
    <property type="match status" value="1"/>
</dbReference>
<evidence type="ECO:0000313" key="7">
    <source>
        <dbReference type="Proteomes" id="UP000252355"/>
    </source>
</evidence>
<dbReference type="InterPro" id="IPR036388">
    <property type="entry name" value="WH-like_DNA-bd_sf"/>
</dbReference>
<dbReference type="InterPro" id="IPR000943">
    <property type="entry name" value="RNA_pol_sigma70"/>
</dbReference>
<dbReference type="EMBL" id="QOQW01000005">
    <property type="protein sequence ID" value="RCK80702.1"/>
    <property type="molecule type" value="Genomic_DNA"/>
</dbReference>
<gene>
    <name evidence="6" type="ORF">OZSIB_3015</name>
</gene>
<dbReference type="PRINTS" id="PR00046">
    <property type="entry name" value="SIGMA70FCT"/>
</dbReference>
<dbReference type="PIRSF" id="PIRSF000770">
    <property type="entry name" value="RNA_pol_sigma-SigE/K"/>
    <property type="match status" value="1"/>
</dbReference>
<dbReference type="InterPro" id="IPR013324">
    <property type="entry name" value="RNA_pol_sigma_r3/r4-like"/>
</dbReference>
<comment type="caution">
    <text evidence="6">The sequence shown here is derived from an EMBL/GenBank/DDBJ whole genome shotgun (WGS) entry which is preliminary data.</text>
</comment>
<dbReference type="Gene3D" id="1.10.10.10">
    <property type="entry name" value="Winged helix-like DNA-binding domain superfamily/Winged helix DNA-binding domain"/>
    <property type="match status" value="2"/>
</dbReference>
<dbReference type="InterPro" id="IPR050239">
    <property type="entry name" value="Sigma-70_RNA_pol_init_factors"/>
</dbReference>
<keyword evidence="2" id="KW-0731">Sigma factor</keyword>
<dbReference type="Gene3D" id="1.20.120.1810">
    <property type="match status" value="1"/>
</dbReference>
<keyword evidence="1" id="KW-0805">Transcription regulation</keyword>
<dbReference type="InterPro" id="IPR007630">
    <property type="entry name" value="RNA_pol_sigma70_r4"/>
</dbReference>
<evidence type="ECO:0000256" key="2">
    <source>
        <dbReference type="ARBA" id="ARBA00023082"/>
    </source>
</evidence>
<dbReference type="CDD" id="cd06171">
    <property type="entry name" value="Sigma70_r4"/>
    <property type="match status" value="1"/>
</dbReference>
<dbReference type="PROSITE" id="PS00716">
    <property type="entry name" value="SIGMA70_2"/>
    <property type="match status" value="1"/>
</dbReference>
<dbReference type="InterPro" id="IPR007627">
    <property type="entry name" value="RNA_pol_sigma70_r2"/>
</dbReference>
<dbReference type="InterPro" id="IPR013325">
    <property type="entry name" value="RNA_pol_sigma_r2"/>
</dbReference>
<dbReference type="InterPro" id="IPR014284">
    <property type="entry name" value="RNA_pol_sigma-70_dom"/>
</dbReference>
<accession>A0A367ZTM1</accession>
<evidence type="ECO:0000256" key="1">
    <source>
        <dbReference type="ARBA" id="ARBA00023015"/>
    </source>
</evidence>
<keyword evidence="3" id="KW-0238">DNA-binding</keyword>
<dbReference type="SUPFAM" id="SSF88946">
    <property type="entry name" value="Sigma2 domain of RNA polymerase sigma factors"/>
    <property type="match status" value="1"/>
</dbReference>
<dbReference type="PANTHER" id="PTHR30603">
    <property type="entry name" value="RNA POLYMERASE SIGMA FACTOR RPO"/>
    <property type="match status" value="1"/>
</dbReference>
<evidence type="ECO:0000256" key="3">
    <source>
        <dbReference type="ARBA" id="ARBA00023125"/>
    </source>
</evidence>
<feature type="domain" description="RNA polymerase sigma-70" evidence="5">
    <location>
        <begin position="245"/>
        <end position="271"/>
    </location>
</feature>
<dbReference type="Pfam" id="PF04542">
    <property type="entry name" value="Sigma70_r2"/>
    <property type="match status" value="1"/>
</dbReference>
<organism evidence="6 7">
    <name type="scientific">Candidatus Ozemobacter sibiricus</name>
    <dbReference type="NCBI Taxonomy" id="2268124"/>
    <lineage>
        <taxon>Bacteria</taxon>
        <taxon>Candidatus Ozemobacteria</taxon>
        <taxon>Candidatus Ozemobacterales</taxon>
        <taxon>Candidatus Ozemobacteraceae</taxon>
        <taxon>Candidatus Ozemobacter</taxon>
    </lineage>
</organism>
<dbReference type="Pfam" id="PF04539">
    <property type="entry name" value="Sigma70_r3"/>
    <property type="match status" value="1"/>
</dbReference>
<dbReference type="GO" id="GO:0003677">
    <property type="term" value="F:DNA binding"/>
    <property type="evidence" value="ECO:0007669"/>
    <property type="project" value="UniProtKB-KW"/>
</dbReference>
<sequence length="285" mass="33281">MAASQRNQFHQNRLLKEYFRDLKRFPPLSKREEEVLLRQFKQGDPRARARLILSNLRFVVAVAKRYKFIKDVPFEDLIAVGNLGLMRAARRFNHAHKVRFISYAVWWIRQAIIQVISMHTHPIRLPLNRVHQGLKLKKLEEQLSKKLNRKPTLEELAREAGMKTQDLRKFLADNPVVLSLDSTPVDPDEELYLRDVITDPKGDPLVQAEQRSLREEVEKVMAALTDREKLVISFRFGLQSQRACTLEEIGKLLGLTRERVRQIEAQALEKLRHPSRAARLGIFRT</sequence>
<evidence type="ECO:0000259" key="5">
    <source>
        <dbReference type="PROSITE" id="PS00716"/>
    </source>
</evidence>
<dbReference type="PANTHER" id="PTHR30603:SF47">
    <property type="entry name" value="RNA POLYMERASE SIGMA FACTOR SIGD, CHLOROPLASTIC"/>
    <property type="match status" value="1"/>
</dbReference>
<dbReference type="Pfam" id="PF04545">
    <property type="entry name" value="Sigma70_r4"/>
    <property type="match status" value="1"/>
</dbReference>
<dbReference type="AlphaFoldDB" id="A0A367ZTM1"/>